<comment type="catalytic activity">
    <reaction evidence="23">
        <text>hexan-3-one + NADPH + O2 + H(+) = propyl propanoate + NADP(+) + H2O</text>
        <dbReference type="Rhea" id="RHEA:54848"/>
        <dbReference type="ChEBI" id="CHEBI:15377"/>
        <dbReference type="ChEBI" id="CHEBI:15378"/>
        <dbReference type="ChEBI" id="CHEBI:15379"/>
        <dbReference type="ChEBI" id="CHEBI:57783"/>
        <dbReference type="ChEBI" id="CHEBI:58349"/>
        <dbReference type="ChEBI" id="CHEBI:89828"/>
        <dbReference type="ChEBI" id="CHEBI:89891"/>
    </reaction>
    <physiologicalReaction direction="left-to-right" evidence="23">
        <dbReference type="Rhea" id="RHEA:54849"/>
    </physiologicalReaction>
</comment>
<keyword evidence="16 34" id="KW-0503">Monooxygenase</keyword>
<dbReference type="PIRSF" id="PIRSF000332">
    <property type="entry name" value="FMO"/>
    <property type="match status" value="1"/>
</dbReference>
<keyword evidence="15" id="KW-0560">Oxidoreductase</keyword>
<evidence type="ECO:0000256" key="2">
    <source>
        <dbReference type="ARBA" id="ARBA00004524"/>
    </source>
</evidence>
<evidence type="ECO:0000256" key="22">
    <source>
        <dbReference type="ARBA" id="ARBA00045722"/>
    </source>
</evidence>
<proteinExistence type="inferred from homology"/>
<comment type="catalytic activity">
    <reaction evidence="25">
        <text>sulcatone + NADPH + O2 + H(+) = 4-methylpent-3-en-1-yl acetate + NADP(+) + H2O</text>
        <dbReference type="Rhea" id="RHEA:54864"/>
        <dbReference type="ChEBI" id="CHEBI:15377"/>
        <dbReference type="ChEBI" id="CHEBI:15378"/>
        <dbReference type="ChEBI" id="CHEBI:15379"/>
        <dbReference type="ChEBI" id="CHEBI:16310"/>
        <dbReference type="ChEBI" id="CHEBI:57783"/>
        <dbReference type="ChEBI" id="CHEBI:58349"/>
        <dbReference type="ChEBI" id="CHEBI:138373"/>
    </reaction>
    <physiologicalReaction direction="left-to-right" evidence="25">
        <dbReference type="Rhea" id="RHEA:54865"/>
    </physiologicalReaction>
</comment>
<evidence type="ECO:0000256" key="8">
    <source>
        <dbReference type="ARBA" id="ARBA00022553"/>
    </source>
</evidence>
<dbReference type="EC" id="1.14.13.8" evidence="5"/>
<keyword evidence="13" id="KW-0521">NADP</keyword>
<dbReference type="InterPro" id="IPR050346">
    <property type="entry name" value="FMO-like"/>
</dbReference>
<dbReference type="OrthoDB" id="66881at2759"/>
<dbReference type="InterPro" id="IPR020946">
    <property type="entry name" value="Flavin_mOase-like"/>
</dbReference>
<dbReference type="EMBL" id="VXBA01002843">
    <property type="protein sequence ID" value="NXM71501.1"/>
    <property type="molecule type" value="Genomic_DNA"/>
</dbReference>
<evidence type="ECO:0000256" key="30">
    <source>
        <dbReference type="ARBA" id="ARBA00048990"/>
    </source>
</evidence>
<evidence type="ECO:0000313" key="34">
    <source>
        <dbReference type="EMBL" id="NXM71501.1"/>
    </source>
</evidence>
<organism evidence="34 35">
    <name type="scientific">Serilophus lunatus</name>
    <name type="common">silver-breasted broadbill</name>
    <dbReference type="NCBI Taxonomy" id="239386"/>
    <lineage>
        <taxon>Eukaryota</taxon>
        <taxon>Metazoa</taxon>
        <taxon>Chordata</taxon>
        <taxon>Craniata</taxon>
        <taxon>Vertebrata</taxon>
        <taxon>Euteleostomi</taxon>
        <taxon>Archelosauria</taxon>
        <taxon>Archosauria</taxon>
        <taxon>Dinosauria</taxon>
        <taxon>Saurischia</taxon>
        <taxon>Theropoda</taxon>
        <taxon>Coelurosauria</taxon>
        <taxon>Aves</taxon>
        <taxon>Neognathae</taxon>
        <taxon>Neoaves</taxon>
        <taxon>Telluraves</taxon>
        <taxon>Australaves</taxon>
        <taxon>Passeriformes</taxon>
        <taxon>Eurylaimidae</taxon>
        <taxon>Serilophus</taxon>
    </lineage>
</organism>
<evidence type="ECO:0000256" key="14">
    <source>
        <dbReference type="ARBA" id="ARBA00022989"/>
    </source>
</evidence>
<comment type="catalytic activity">
    <reaction evidence="32">
        <text>octan-3-one + NADPH + O2 + H(+) = pentyl propanoate + NADP(+) + H2O</text>
        <dbReference type="Rhea" id="RHEA:54840"/>
        <dbReference type="ChEBI" id="CHEBI:15377"/>
        <dbReference type="ChEBI" id="CHEBI:15378"/>
        <dbReference type="ChEBI" id="CHEBI:15379"/>
        <dbReference type="ChEBI" id="CHEBI:57783"/>
        <dbReference type="ChEBI" id="CHEBI:58349"/>
        <dbReference type="ChEBI" id="CHEBI:80946"/>
        <dbReference type="ChEBI" id="CHEBI:87373"/>
    </reaction>
    <physiologicalReaction direction="left-to-right" evidence="32">
        <dbReference type="Rhea" id="RHEA:54841"/>
    </physiologicalReaction>
</comment>
<gene>
    <name evidence="34" type="primary">Fmo5</name>
    <name evidence="34" type="ORF">SERLUN_R01652</name>
</gene>
<comment type="subcellular location">
    <subcellularLocation>
        <location evidence="2">Microsome membrane</location>
    </subcellularLocation>
</comment>
<dbReference type="GO" id="GO:0050661">
    <property type="term" value="F:NADP binding"/>
    <property type="evidence" value="ECO:0007669"/>
    <property type="project" value="InterPro"/>
</dbReference>
<dbReference type="Pfam" id="PF00743">
    <property type="entry name" value="FMO-like"/>
    <property type="match status" value="1"/>
</dbReference>
<keyword evidence="8" id="KW-0597">Phosphoprotein</keyword>
<dbReference type="PRINTS" id="PR01125">
    <property type="entry name" value="FMOXYGENASE5"/>
</dbReference>
<dbReference type="GO" id="GO:0016174">
    <property type="term" value="F:NAD(P)H oxidase H2O2-forming activity"/>
    <property type="evidence" value="ECO:0007669"/>
    <property type="project" value="UniProtKB-EC"/>
</dbReference>
<evidence type="ECO:0000256" key="11">
    <source>
        <dbReference type="ARBA" id="ARBA00022827"/>
    </source>
</evidence>
<evidence type="ECO:0000256" key="12">
    <source>
        <dbReference type="ARBA" id="ARBA00022848"/>
    </source>
</evidence>
<dbReference type="PRINTS" id="PR00370">
    <property type="entry name" value="FMOXYGENASE"/>
</dbReference>
<keyword evidence="17" id="KW-0443">Lipid metabolism</keyword>
<comment type="catalytic activity">
    <reaction evidence="26">
        <text>NADPH + O2 + H(+) = H2O2 + NADP(+)</text>
        <dbReference type="Rhea" id="RHEA:11260"/>
        <dbReference type="ChEBI" id="CHEBI:15378"/>
        <dbReference type="ChEBI" id="CHEBI:15379"/>
        <dbReference type="ChEBI" id="CHEBI:16240"/>
        <dbReference type="ChEBI" id="CHEBI:57783"/>
        <dbReference type="ChEBI" id="CHEBI:58349"/>
        <dbReference type="EC" id="1.6.3.1"/>
    </reaction>
    <physiologicalReaction direction="left-to-right" evidence="26">
        <dbReference type="Rhea" id="RHEA:11261"/>
    </physiologicalReaction>
</comment>
<dbReference type="InterPro" id="IPR000960">
    <property type="entry name" value="Flavin_mOase"/>
</dbReference>
<sequence length="375" mass="42345">GLERFEGWYLHSRNYKSPQSFLGKRVVVVGAGNSGIDIAVELSHVAKQVFLSTKHGTWVLHRVAEGGYPFDFSYISRFLQLLQNLLPSNVTSFFLERKVNARFDHTLYGLKPQHRILHQHPTINDDLPNRIISGRVRVKPNIQEFTETSAIFEDGTREDIDAVVFATGYTFSFPFLESCVKVVENQIPLYKFVFPPDLEKPTLAFIGLVQPLGAIMPISELQCRWATRVFKGLNELPPQHDMEADIKQKKEAMAKRYVKSQRHTIQVDYIPYMDELACQLGVKPNLLTLFLTDPKLALEVVFGPCTPYQYRLRGPGAWAGARDAILTQRQRLVRALQPRGRACPARPSSAAPHILTVLFSIGMIVAALVYVSLSP</sequence>
<dbReference type="FunFam" id="3.50.50.60:FF:000409">
    <property type="entry name" value="Dimethylaniline monooxygenase [N-oxide-forming]"/>
    <property type="match status" value="1"/>
</dbReference>
<dbReference type="FunFam" id="3.50.50.60:FF:000042">
    <property type="entry name" value="Dimethylaniline monooxygenase [N-oxide-forming]"/>
    <property type="match status" value="1"/>
</dbReference>
<evidence type="ECO:0000256" key="25">
    <source>
        <dbReference type="ARBA" id="ARBA00047855"/>
    </source>
</evidence>
<evidence type="ECO:0000256" key="10">
    <source>
        <dbReference type="ARBA" id="ARBA00022692"/>
    </source>
</evidence>
<evidence type="ECO:0000256" key="5">
    <source>
        <dbReference type="ARBA" id="ARBA00012850"/>
    </source>
</evidence>
<dbReference type="Proteomes" id="UP000553648">
    <property type="component" value="Unassembled WGS sequence"/>
</dbReference>
<comment type="cofactor">
    <cofactor evidence="1">
        <name>FAD</name>
        <dbReference type="ChEBI" id="CHEBI:57692"/>
    </cofactor>
</comment>
<evidence type="ECO:0000256" key="23">
    <source>
        <dbReference type="ARBA" id="ARBA00047426"/>
    </source>
</evidence>
<comment type="catalytic activity">
    <reaction evidence="30">
        <text>heptan-4-one + NADPH + O2 + H(+) = propyl butanoate + NADP(+) + H2O</text>
        <dbReference type="Rhea" id="RHEA:54852"/>
        <dbReference type="ChEBI" id="CHEBI:15377"/>
        <dbReference type="ChEBI" id="CHEBI:15378"/>
        <dbReference type="ChEBI" id="CHEBI:15379"/>
        <dbReference type="ChEBI" id="CHEBI:57783"/>
        <dbReference type="ChEBI" id="CHEBI:58349"/>
        <dbReference type="ChEBI" id="CHEBI:89484"/>
        <dbReference type="ChEBI" id="CHEBI:89719"/>
    </reaction>
    <physiologicalReaction direction="left-to-right" evidence="30">
        <dbReference type="Rhea" id="RHEA:54853"/>
    </physiologicalReaction>
</comment>
<keyword evidence="11" id="KW-0274">FAD</keyword>
<feature type="non-terminal residue" evidence="34">
    <location>
        <position position="375"/>
    </location>
</feature>
<dbReference type="InterPro" id="IPR036188">
    <property type="entry name" value="FAD/NAD-bd_sf"/>
</dbReference>
<evidence type="ECO:0000256" key="17">
    <source>
        <dbReference type="ARBA" id="ARBA00023098"/>
    </source>
</evidence>
<evidence type="ECO:0000256" key="6">
    <source>
        <dbReference type="ARBA" id="ARBA00019213"/>
    </source>
</evidence>
<evidence type="ECO:0000256" key="3">
    <source>
        <dbReference type="ARBA" id="ARBA00009183"/>
    </source>
</evidence>
<comment type="function">
    <text evidence="22">Acts as a Baeyer-Villiger monooxygenase on a broad range of substrates. Catalyzes the insertion of an oxygen atom into a carbon-carbon bond adjacent to a carbonyl, which converts ketones to esters. Active on diverse carbonyl compounds, whereas soft nucleophiles are mostly non- or poorly reactive. In contrast with other forms of FMO it is non- or poorly active on 'classical' substrates such as drugs, pesticides, and dietary components containing soft nucleophilic heteroatoms. Able to oxidize drug molecules bearing a carbonyl group on an aliphatic chain, such as nabumetone and pentoxifylline. Also, in the absence of substrates, shows slow but yet significant NADPH oxidase activity. Acts as a positive modulator of cholesterol biosynthesis as well as glucose homeostasis, promoting metabolic aging via pleiotropic effects.</text>
</comment>
<comment type="similarity">
    <text evidence="3">Belongs to the FMO family.</text>
</comment>
<keyword evidence="9" id="KW-0285">Flavoprotein</keyword>
<comment type="catalytic activity">
    <reaction evidence="29">
        <text>(2E)-geranial + NADPH + O2 + H(+) = (1E)-2,6-dimethylhepta-1,5-dien-1-yl formate + NADP(+) + H2O</text>
        <dbReference type="Rhea" id="RHEA:54860"/>
        <dbReference type="ChEBI" id="CHEBI:15377"/>
        <dbReference type="ChEBI" id="CHEBI:15378"/>
        <dbReference type="ChEBI" id="CHEBI:15379"/>
        <dbReference type="ChEBI" id="CHEBI:16980"/>
        <dbReference type="ChEBI" id="CHEBI:57783"/>
        <dbReference type="ChEBI" id="CHEBI:58349"/>
        <dbReference type="ChEBI" id="CHEBI:138375"/>
    </reaction>
    <physiologicalReaction direction="left-to-right" evidence="29">
        <dbReference type="Rhea" id="RHEA:54861"/>
    </physiologicalReaction>
</comment>
<dbReference type="GO" id="GO:0050660">
    <property type="term" value="F:flavin adenine dinucleotide binding"/>
    <property type="evidence" value="ECO:0007669"/>
    <property type="project" value="InterPro"/>
</dbReference>
<dbReference type="PANTHER" id="PTHR23023">
    <property type="entry name" value="DIMETHYLANILINE MONOOXYGENASE"/>
    <property type="match status" value="1"/>
</dbReference>
<evidence type="ECO:0000256" key="29">
    <source>
        <dbReference type="ARBA" id="ARBA00048989"/>
    </source>
</evidence>
<evidence type="ECO:0000256" key="24">
    <source>
        <dbReference type="ARBA" id="ARBA00047574"/>
    </source>
</evidence>
<protein>
    <recommendedName>
        <fullName evidence="6">Flavin-containing monooxygenase 5</fullName>
        <ecNumber evidence="5">1.14.13.8</ecNumber>
        <ecNumber evidence="4">1.6.3.1</ecNumber>
    </recommendedName>
    <alternativeName>
        <fullName evidence="21">Dimethylaniline monooxygenase [N-oxide-forming] 5</fullName>
    </alternativeName>
    <alternativeName>
        <fullName evidence="19">Dimethylaniline oxidase 5</fullName>
    </alternativeName>
    <alternativeName>
        <fullName evidence="20">NADPH oxidase</fullName>
    </alternativeName>
</protein>
<dbReference type="InterPro" id="IPR002257">
    <property type="entry name" value="Flavin_mOase_5"/>
</dbReference>
<evidence type="ECO:0000256" key="13">
    <source>
        <dbReference type="ARBA" id="ARBA00022857"/>
    </source>
</evidence>
<comment type="catalytic activity">
    <reaction evidence="31">
        <text>N,N-dimethylaniline + NADPH + O2 + H(+) = N,N-dimethylaniline N-oxide + NADP(+) + H2O</text>
        <dbReference type="Rhea" id="RHEA:24468"/>
        <dbReference type="ChEBI" id="CHEBI:15377"/>
        <dbReference type="ChEBI" id="CHEBI:15378"/>
        <dbReference type="ChEBI" id="CHEBI:15379"/>
        <dbReference type="ChEBI" id="CHEBI:16269"/>
        <dbReference type="ChEBI" id="CHEBI:17735"/>
        <dbReference type="ChEBI" id="CHEBI:57783"/>
        <dbReference type="ChEBI" id="CHEBI:58349"/>
        <dbReference type="EC" id="1.14.13.8"/>
    </reaction>
    <physiologicalReaction direction="left-to-right" evidence="31">
        <dbReference type="Rhea" id="RHEA:24469"/>
    </physiologicalReaction>
</comment>
<evidence type="ECO:0000256" key="28">
    <source>
        <dbReference type="ARBA" id="ARBA00048459"/>
    </source>
</evidence>
<keyword evidence="12" id="KW-0256">Endoplasmic reticulum</keyword>
<evidence type="ECO:0000256" key="19">
    <source>
        <dbReference type="ARBA" id="ARBA00029728"/>
    </source>
</evidence>
<name>A0A7L1D3J1_9PASS</name>
<keyword evidence="7" id="KW-0488">Methylation</keyword>
<keyword evidence="18 33" id="KW-0472">Membrane</keyword>
<evidence type="ECO:0000256" key="27">
    <source>
        <dbReference type="ARBA" id="ARBA00047977"/>
    </source>
</evidence>
<evidence type="ECO:0000256" key="18">
    <source>
        <dbReference type="ARBA" id="ARBA00023136"/>
    </source>
</evidence>
<evidence type="ECO:0000256" key="4">
    <source>
        <dbReference type="ARBA" id="ARBA00012698"/>
    </source>
</evidence>
<evidence type="ECO:0000256" key="33">
    <source>
        <dbReference type="SAM" id="Phobius"/>
    </source>
</evidence>
<comment type="catalytic activity">
    <reaction evidence="27">
        <text>hexan-3-one + NADPH + O2 + H(+) = ethyl butanoate + NADP(+) + H2O</text>
        <dbReference type="Rhea" id="RHEA:54844"/>
        <dbReference type="ChEBI" id="CHEBI:15377"/>
        <dbReference type="ChEBI" id="CHEBI:15378"/>
        <dbReference type="ChEBI" id="CHEBI:15379"/>
        <dbReference type="ChEBI" id="CHEBI:57783"/>
        <dbReference type="ChEBI" id="CHEBI:58349"/>
        <dbReference type="ChEBI" id="CHEBI:88764"/>
        <dbReference type="ChEBI" id="CHEBI:89891"/>
    </reaction>
    <physiologicalReaction direction="left-to-right" evidence="27">
        <dbReference type="Rhea" id="RHEA:54845"/>
    </physiologicalReaction>
</comment>
<comment type="caution">
    <text evidence="34">The sequence shown here is derived from an EMBL/GenBank/DDBJ whole genome shotgun (WGS) entry which is preliminary data.</text>
</comment>
<evidence type="ECO:0000256" key="26">
    <source>
        <dbReference type="ARBA" id="ARBA00047864"/>
    </source>
</evidence>
<accession>A0A7L1D3J1</accession>
<evidence type="ECO:0000256" key="7">
    <source>
        <dbReference type="ARBA" id="ARBA00022481"/>
    </source>
</evidence>
<evidence type="ECO:0000256" key="16">
    <source>
        <dbReference type="ARBA" id="ARBA00023033"/>
    </source>
</evidence>
<feature type="transmembrane region" description="Helical" evidence="33">
    <location>
        <begin position="353"/>
        <end position="373"/>
    </location>
</feature>
<keyword evidence="10 33" id="KW-0812">Transmembrane</keyword>
<dbReference type="GO" id="GO:0006629">
    <property type="term" value="P:lipid metabolic process"/>
    <property type="evidence" value="ECO:0007669"/>
    <property type="project" value="UniProtKB-KW"/>
</dbReference>
<evidence type="ECO:0000256" key="20">
    <source>
        <dbReference type="ARBA" id="ARBA00033213"/>
    </source>
</evidence>
<evidence type="ECO:0000256" key="31">
    <source>
        <dbReference type="ARBA" id="ARBA00049443"/>
    </source>
</evidence>
<reference evidence="34 35" key="1">
    <citation type="submission" date="2019-09" db="EMBL/GenBank/DDBJ databases">
        <title>Bird 10,000 Genomes (B10K) Project - Family phase.</title>
        <authorList>
            <person name="Zhang G."/>
        </authorList>
    </citation>
    <scope>NUCLEOTIDE SEQUENCE [LARGE SCALE GENOMIC DNA]</scope>
    <source>
        <strain evidence="34">B10K-DU-002-03</strain>
        <tissue evidence="34">Muscle</tissue>
    </source>
</reference>
<keyword evidence="35" id="KW-1185">Reference proteome</keyword>
<comment type="catalytic activity">
    <reaction evidence="28">
        <text>octan-3-one + NADPH + O2 + H(+) = ethyl hexanoate + NADP(+) + H2O</text>
        <dbReference type="Rhea" id="RHEA:54856"/>
        <dbReference type="ChEBI" id="CHEBI:15377"/>
        <dbReference type="ChEBI" id="CHEBI:15378"/>
        <dbReference type="ChEBI" id="CHEBI:15379"/>
        <dbReference type="ChEBI" id="CHEBI:57783"/>
        <dbReference type="ChEBI" id="CHEBI:58349"/>
        <dbReference type="ChEBI" id="CHEBI:80946"/>
        <dbReference type="ChEBI" id="CHEBI:86055"/>
    </reaction>
    <physiologicalReaction direction="left-to-right" evidence="28">
        <dbReference type="Rhea" id="RHEA:54857"/>
    </physiologicalReaction>
</comment>
<dbReference type="EC" id="1.6.3.1" evidence="4"/>
<evidence type="ECO:0000256" key="32">
    <source>
        <dbReference type="ARBA" id="ARBA00049475"/>
    </source>
</evidence>
<keyword evidence="14 33" id="KW-1133">Transmembrane helix</keyword>
<evidence type="ECO:0000313" key="35">
    <source>
        <dbReference type="Proteomes" id="UP000553648"/>
    </source>
</evidence>
<dbReference type="SUPFAM" id="SSF51905">
    <property type="entry name" value="FAD/NAD(P)-binding domain"/>
    <property type="match status" value="2"/>
</dbReference>
<evidence type="ECO:0000256" key="1">
    <source>
        <dbReference type="ARBA" id="ARBA00001974"/>
    </source>
</evidence>
<keyword evidence="12" id="KW-0492">Microsome</keyword>
<dbReference type="AlphaFoldDB" id="A0A7L1D3J1"/>
<comment type="catalytic activity">
    <reaction evidence="24">
        <text>heptan-2-one + NADPH + O2 + H(+) = pentyl acetate + NADP(+) + H2O</text>
        <dbReference type="Rhea" id="RHEA:54836"/>
        <dbReference type="ChEBI" id="CHEBI:5672"/>
        <dbReference type="ChEBI" id="CHEBI:15377"/>
        <dbReference type="ChEBI" id="CHEBI:15378"/>
        <dbReference type="ChEBI" id="CHEBI:15379"/>
        <dbReference type="ChEBI" id="CHEBI:57783"/>
        <dbReference type="ChEBI" id="CHEBI:58349"/>
        <dbReference type="ChEBI" id="CHEBI:87362"/>
    </reaction>
    <physiologicalReaction direction="left-to-right" evidence="24">
        <dbReference type="Rhea" id="RHEA:54837"/>
    </physiologicalReaction>
</comment>
<dbReference type="Gene3D" id="3.50.50.60">
    <property type="entry name" value="FAD/NAD(P)-binding domain"/>
    <property type="match status" value="3"/>
</dbReference>
<dbReference type="GO" id="GO:0004499">
    <property type="term" value="F:N,N-dimethylaniline monooxygenase activity"/>
    <property type="evidence" value="ECO:0007669"/>
    <property type="project" value="InterPro"/>
</dbReference>
<evidence type="ECO:0000256" key="9">
    <source>
        <dbReference type="ARBA" id="ARBA00022630"/>
    </source>
</evidence>
<evidence type="ECO:0000256" key="15">
    <source>
        <dbReference type="ARBA" id="ARBA00023002"/>
    </source>
</evidence>
<evidence type="ECO:0000256" key="21">
    <source>
        <dbReference type="ARBA" id="ARBA00033301"/>
    </source>
</evidence>
<feature type="non-terminal residue" evidence="34">
    <location>
        <position position="1"/>
    </location>
</feature>